<dbReference type="OrthoDB" id="9801052at2"/>
<evidence type="ECO:0000313" key="6">
    <source>
        <dbReference type="Proteomes" id="UP000180253"/>
    </source>
</evidence>
<sequence length="403" mass="42916">MTINRELFDQVMVPNYAPSAVIPVKGEGSRVWDQEGREYVDFAGGIAVNCLGHCHPALVSALKEQGEKLWHLSNVMTNEPALRLAKKLVDATFADKVYFANSGAEANEAALKLARRFALDNYGEQKSQIISFNKGFHGRTFFTVTVGGQAAYSDGFGPKPGDIVHSDYNDLAAFEALISDKTCAVMMEPLQGEGGIVSPDADFVKGVRDLCTKHNALLIFDEVQTGVGRTGELYAYQGLGVTPDILTTAKALGGGFPIGAMITTNEIAQHLKVGTHGSTYGGNPLACAVAEAALDTVNTPEVLAGVKAKEALFRELLSAINDKYKVFSEIRGKGLLLGGVVAQQYKGRAKDFLVAGIKEGVMSLVAGADVVRFTPSLVIPEADIREGMARFEKAVASVVANNA</sequence>
<evidence type="ECO:0000256" key="2">
    <source>
        <dbReference type="ARBA" id="ARBA00022679"/>
    </source>
</evidence>
<dbReference type="InterPro" id="IPR050103">
    <property type="entry name" value="Class-III_PLP-dep_AT"/>
</dbReference>
<evidence type="ECO:0000256" key="4">
    <source>
        <dbReference type="HAMAP-Rule" id="MF_01107"/>
    </source>
</evidence>
<keyword evidence="3 4" id="KW-0663">Pyridoxal phosphate</keyword>
<evidence type="ECO:0000256" key="3">
    <source>
        <dbReference type="ARBA" id="ARBA00022898"/>
    </source>
</evidence>
<dbReference type="Gene3D" id="3.40.640.10">
    <property type="entry name" value="Type I PLP-dependent aspartate aminotransferase-like (Major domain)"/>
    <property type="match status" value="1"/>
</dbReference>
<dbReference type="GO" id="GO:0006526">
    <property type="term" value="P:L-arginine biosynthetic process"/>
    <property type="evidence" value="ECO:0007669"/>
    <property type="project" value="UniProtKB-UniRule"/>
</dbReference>
<comment type="subunit">
    <text evidence="4">Homodimer.</text>
</comment>
<comment type="similarity">
    <text evidence="4">Belongs to the class-III pyridoxal-phosphate-dependent aminotransferase family. ArgD subfamily.</text>
</comment>
<dbReference type="UniPathway" id="UPA00068">
    <property type="reaction ID" value="UER00109"/>
</dbReference>
<protein>
    <recommendedName>
        <fullName evidence="4">Acetylornithine aminotransferase</fullName>
        <shortName evidence="4">ACOAT</shortName>
        <ecNumber evidence="4">2.6.1.11</ecNumber>
    </recommendedName>
</protein>
<dbReference type="SUPFAM" id="SSF53383">
    <property type="entry name" value="PLP-dependent transferases"/>
    <property type="match status" value="1"/>
</dbReference>
<feature type="binding site" evidence="4">
    <location>
        <position position="139"/>
    </location>
    <ligand>
        <name>N(2)-acetyl-L-ornithine</name>
        <dbReference type="ChEBI" id="CHEBI:57805"/>
    </ligand>
</feature>
<keyword evidence="2 4" id="KW-0808">Transferase</keyword>
<dbReference type="NCBIfam" id="NF009047">
    <property type="entry name" value="PRK12381.1"/>
    <property type="match status" value="1"/>
</dbReference>
<comment type="cofactor">
    <cofactor evidence="4">
        <name>pyridoxal 5'-phosphate</name>
        <dbReference type="ChEBI" id="CHEBI:597326"/>
    </cofactor>
    <text evidence="4">Binds 1 pyridoxal phosphate per subunit.</text>
</comment>
<keyword evidence="4" id="KW-0028">Amino-acid biosynthesis</keyword>
<gene>
    <name evidence="4" type="primary">argD</name>
    <name evidence="5" type="ORF">BIW53_07060</name>
</gene>
<dbReference type="NCBIfam" id="NF003468">
    <property type="entry name" value="PRK05093.1"/>
    <property type="match status" value="1"/>
</dbReference>
<dbReference type="STRING" id="327939.BIW53_07060"/>
<dbReference type="PANTHER" id="PTHR11986">
    <property type="entry name" value="AMINOTRANSFERASE CLASS III"/>
    <property type="match status" value="1"/>
</dbReference>
<dbReference type="InterPro" id="IPR049704">
    <property type="entry name" value="Aminotrans_3_PPA_site"/>
</dbReference>
<dbReference type="Gene3D" id="3.90.1150.10">
    <property type="entry name" value="Aspartate Aminotransferase, domain 1"/>
    <property type="match status" value="1"/>
</dbReference>
<dbReference type="InterPro" id="IPR015424">
    <property type="entry name" value="PyrdxlP-dep_Trfase"/>
</dbReference>
<comment type="pathway">
    <text evidence="4">Amino-acid biosynthesis; L-arginine biosynthesis; N(2)-acetyl-L-ornithine from L-glutamate: step 4/4.</text>
</comment>
<dbReference type="Pfam" id="PF00202">
    <property type="entry name" value="Aminotran_3"/>
    <property type="match status" value="1"/>
</dbReference>
<dbReference type="AlphaFoldDB" id="A0A1S1NA95"/>
<feature type="binding site" evidence="4">
    <location>
        <position position="278"/>
    </location>
    <ligand>
        <name>N(2)-acetyl-L-ornithine</name>
        <dbReference type="ChEBI" id="CHEBI:57805"/>
    </ligand>
</feature>
<comment type="caution">
    <text evidence="5">The sequence shown here is derived from an EMBL/GenBank/DDBJ whole genome shotgun (WGS) entry which is preliminary data.</text>
</comment>
<reference evidence="5 6" key="1">
    <citation type="submission" date="2016-10" db="EMBL/GenBank/DDBJ databases">
        <title>Pseudoalteromonas amylolytica sp. nov., isolated from the surface seawater.</title>
        <authorList>
            <person name="Wu Y.-H."/>
            <person name="Cheng H."/>
            <person name="Jin X.-B."/>
            <person name="Wang C.-S."/>
            <person name="Xu X.-W."/>
        </authorList>
    </citation>
    <scope>NUCLEOTIDE SEQUENCE [LARGE SCALE GENOMIC DNA]</scope>
    <source>
        <strain evidence="5 6">JCM 12483</strain>
    </source>
</reference>
<feature type="binding site" evidence="4">
    <location>
        <begin position="221"/>
        <end position="224"/>
    </location>
    <ligand>
        <name>pyridoxal 5'-phosphate</name>
        <dbReference type="ChEBI" id="CHEBI:597326"/>
    </ligand>
</feature>
<proteinExistence type="inferred from homology"/>
<dbReference type="FunFam" id="3.40.640.10:FF:000004">
    <property type="entry name" value="Acetylornithine aminotransferase"/>
    <property type="match status" value="1"/>
</dbReference>
<keyword evidence="4" id="KW-0055">Arginine biosynthesis</keyword>
<dbReference type="GO" id="GO:0042802">
    <property type="term" value="F:identical protein binding"/>
    <property type="evidence" value="ECO:0007669"/>
    <property type="project" value="TreeGrafter"/>
</dbReference>
<dbReference type="RefSeq" id="WP_070991160.1">
    <property type="nucleotide sequence ID" value="NZ_CBCSHD010000003.1"/>
</dbReference>
<evidence type="ECO:0000256" key="1">
    <source>
        <dbReference type="ARBA" id="ARBA00022576"/>
    </source>
</evidence>
<comment type="miscellaneous">
    <text evidence="4">May also have succinyldiaminopimelate aminotransferase activity, thus carrying out the corresponding step in lysine biosynthesis.</text>
</comment>
<comment type="subcellular location">
    <subcellularLocation>
        <location evidence="4">Cytoplasm</location>
    </subcellularLocation>
</comment>
<keyword evidence="1 4" id="KW-0032">Aminotransferase</keyword>
<dbReference type="PROSITE" id="PS00600">
    <property type="entry name" value="AA_TRANSFER_CLASS_3"/>
    <property type="match status" value="1"/>
</dbReference>
<feature type="modified residue" description="N6-(pyridoxal phosphate)lysine" evidence="4">
    <location>
        <position position="250"/>
    </location>
</feature>
<dbReference type="GO" id="GO:0005737">
    <property type="term" value="C:cytoplasm"/>
    <property type="evidence" value="ECO:0007669"/>
    <property type="project" value="UniProtKB-SubCell"/>
</dbReference>
<comment type="catalytic activity">
    <reaction evidence="4">
        <text>N(2)-acetyl-L-ornithine + 2-oxoglutarate = N-acetyl-L-glutamate 5-semialdehyde + L-glutamate</text>
        <dbReference type="Rhea" id="RHEA:18049"/>
        <dbReference type="ChEBI" id="CHEBI:16810"/>
        <dbReference type="ChEBI" id="CHEBI:29123"/>
        <dbReference type="ChEBI" id="CHEBI:29985"/>
        <dbReference type="ChEBI" id="CHEBI:57805"/>
        <dbReference type="EC" id="2.6.1.11"/>
    </reaction>
</comment>
<dbReference type="InterPro" id="IPR017652">
    <property type="entry name" value="Ac/SucOrn_transaminase_bac"/>
</dbReference>
<dbReference type="InterPro" id="IPR015422">
    <property type="entry name" value="PyrdxlP-dep_Trfase_small"/>
</dbReference>
<accession>A0A1S1NA95</accession>
<dbReference type="InterPro" id="IPR015421">
    <property type="entry name" value="PyrdxlP-dep_Trfase_major"/>
</dbReference>
<dbReference type="EC" id="2.6.1.11" evidence="4"/>
<dbReference type="NCBIfam" id="TIGR00707">
    <property type="entry name" value="argD"/>
    <property type="match status" value="1"/>
</dbReference>
<dbReference type="PIRSF" id="PIRSF000521">
    <property type="entry name" value="Transaminase_4ab_Lys_Orn"/>
    <property type="match status" value="1"/>
</dbReference>
<dbReference type="CDD" id="cd00610">
    <property type="entry name" value="OAT_like"/>
    <property type="match status" value="1"/>
</dbReference>
<keyword evidence="4" id="KW-0963">Cytoplasm</keyword>
<dbReference type="PANTHER" id="PTHR11986:SF113">
    <property type="entry name" value="SUCCINYLORNITHINE TRANSAMINASE"/>
    <property type="match status" value="1"/>
</dbReference>
<dbReference type="GO" id="GO:0003992">
    <property type="term" value="F:N2-acetyl-L-ornithine:2-oxoglutarate 5-aminotransferase activity"/>
    <property type="evidence" value="ECO:0007669"/>
    <property type="project" value="UniProtKB-UniRule"/>
</dbReference>
<feature type="binding site" evidence="4">
    <location>
        <position position="136"/>
    </location>
    <ligand>
        <name>pyridoxal 5'-phosphate</name>
        <dbReference type="ChEBI" id="CHEBI:597326"/>
    </ligand>
</feature>
<dbReference type="NCBIfam" id="NF002325">
    <property type="entry name" value="PRK01278.1"/>
    <property type="match status" value="1"/>
</dbReference>
<dbReference type="GO" id="GO:0030170">
    <property type="term" value="F:pyridoxal phosphate binding"/>
    <property type="evidence" value="ECO:0007669"/>
    <property type="project" value="InterPro"/>
</dbReference>
<name>A0A1S1NA95_9GAMM</name>
<dbReference type="NCBIfam" id="TIGR03246">
    <property type="entry name" value="arg_catab_astC"/>
    <property type="match status" value="1"/>
</dbReference>
<dbReference type="EMBL" id="MNAN01000027">
    <property type="protein sequence ID" value="OHU96295.1"/>
    <property type="molecule type" value="Genomic_DNA"/>
</dbReference>
<feature type="binding site" evidence="4">
    <location>
        <begin position="103"/>
        <end position="104"/>
    </location>
    <ligand>
        <name>pyridoxal 5'-phosphate</name>
        <dbReference type="ChEBI" id="CHEBI:597326"/>
    </ligand>
</feature>
<evidence type="ECO:0000313" key="5">
    <source>
        <dbReference type="EMBL" id="OHU96295.1"/>
    </source>
</evidence>
<keyword evidence="6" id="KW-1185">Reference proteome</keyword>
<dbReference type="InterPro" id="IPR005814">
    <property type="entry name" value="Aminotrans_3"/>
</dbReference>
<feature type="binding site" evidence="4">
    <location>
        <position position="279"/>
    </location>
    <ligand>
        <name>pyridoxal 5'-phosphate</name>
        <dbReference type="ChEBI" id="CHEBI:597326"/>
    </ligand>
</feature>
<dbReference type="HAMAP" id="MF_01107">
    <property type="entry name" value="ArgD_aminotrans_3"/>
    <property type="match status" value="1"/>
</dbReference>
<organism evidence="5 6">
    <name type="scientific">Pseudoalteromonas byunsanensis</name>
    <dbReference type="NCBI Taxonomy" id="327939"/>
    <lineage>
        <taxon>Bacteria</taxon>
        <taxon>Pseudomonadati</taxon>
        <taxon>Pseudomonadota</taxon>
        <taxon>Gammaproteobacteria</taxon>
        <taxon>Alteromonadales</taxon>
        <taxon>Pseudoalteromonadaceae</taxon>
        <taxon>Pseudoalteromonas</taxon>
    </lineage>
</organism>
<dbReference type="InterPro" id="IPR004636">
    <property type="entry name" value="AcOrn/SuccOrn_fam"/>
</dbReference>
<dbReference type="Proteomes" id="UP000180253">
    <property type="component" value="Unassembled WGS sequence"/>
</dbReference>